<dbReference type="NCBIfam" id="TIGR00044">
    <property type="entry name" value="YggS family pyridoxal phosphate-dependent enzyme"/>
    <property type="match status" value="1"/>
</dbReference>
<dbReference type="PANTHER" id="PTHR10146:SF14">
    <property type="entry name" value="PYRIDOXAL PHOSPHATE HOMEOSTASIS PROTEIN"/>
    <property type="match status" value="1"/>
</dbReference>
<feature type="domain" description="Alanine racemase N-terminal" evidence="4">
    <location>
        <begin position="26"/>
        <end position="228"/>
    </location>
</feature>
<evidence type="ECO:0000256" key="2">
    <source>
        <dbReference type="HAMAP-Rule" id="MF_02087"/>
    </source>
</evidence>
<evidence type="ECO:0000313" key="6">
    <source>
        <dbReference type="Proteomes" id="UP001203338"/>
    </source>
</evidence>
<dbReference type="PROSITE" id="PS01211">
    <property type="entry name" value="UPF0001"/>
    <property type="match status" value="1"/>
</dbReference>
<dbReference type="RefSeq" id="WP_249697293.1">
    <property type="nucleotide sequence ID" value="NZ_JAMFLX010000001.1"/>
</dbReference>
<dbReference type="InterPro" id="IPR029066">
    <property type="entry name" value="PLP-binding_barrel"/>
</dbReference>
<evidence type="ECO:0000256" key="1">
    <source>
        <dbReference type="ARBA" id="ARBA00022898"/>
    </source>
</evidence>
<keyword evidence="1 2" id="KW-0663">Pyridoxal phosphate</keyword>
<comment type="similarity">
    <text evidence="2 3">Belongs to the pyridoxal phosphate-binding protein YggS/PROSC family.</text>
</comment>
<dbReference type="Proteomes" id="UP001203338">
    <property type="component" value="Unassembled WGS sequence"/>
</dbReference>
<reference evidence="5 6" key="1">
    <citation type="submission" date="2022-05" db="EMBL/GenBank/DDBJ databases">
        <authorList>
            <person name="Park J.-S."/>
        </authorList>
    </citation>
    <scope>NUCLEOTIDE SEQUENCE [LARGE SCALE GENOMIC DNA]</scope>
    <source>
        <strain evidence="5 6">2012CJ34-2</strain>
    </source>
</reference>
<comment type="caution">
    <text evidence="5">The sequence shown here is derived from an EMBL/GenBank/DDBJ whole genome shotgun (WGS) entry which is preliminary data.</text>
</comment>
<keyword evidence="6" id="KW-1185">Reference proteome</keyword>
<evidence type="ECO:0000259" key="4">
    <source>
        <dbReference type="Pfam" id="PF01168"/>
    </source>
</evidence>
<dbReference type="InterPro" id="IPR001608">
    <property type="entry name" value="Ala_racemase_N"/>
</dbReference>
<dbReference type="InterPro" id="IPR011078">
    <property type="entry name" value="PyrdxlP_homeostasis"/>
</dbReference>
<name>A0ABT0PAP1_9GAMM</name>
<gene>
    <name evidence="5" type="ORF">M3P05_00640</name>
</gene>
<dbReference type="Pfam" id="PF01168">
    <property type="entry name" value="Ala_racemase_N"/>
    <property type="match status" value="1"/>
</dbReference>
<feature type="modified residue" description="N6-(pyridoxal phosphate)lysine" evidence="2">
    <location>
        <position position="35"/>
    </location>
</feature>
<accession>A0ABT0PAP1</accession>
<comment type="function">
    <text evidence="2">Pyridoxal 5'-phosphate (PLP)-binding protein, which is involved in PLP homeostasis.</text>
</comment>
<evidence type="ECO:0000256" key="3">
    <source>
        <dbReference type="RuleBase" id="RU004514"/>
    </source>
</evidence>
<dbReference type="SUPFAM" id="SSF51419">
    <property type="entry name" value="PLP-binding barrel"/>
    <property type="match status" value="1"/>
</dbReference>
<evidence type="ECO:0000313" key="5">
    <source>
        <dbReference type="EMBL" id="MCL6268457.1"/>
    </source>
</evidence>
<proteinExistence type="inferred from homology"/>
<dbReference type="PANTHER" id="PTHR10146">
    <property type="entry name" value="PROLINE SYNTHETASE CO-TRANSCRIBED BACTERIAL HOMOLOG PROTEIN"/>
    <property type="match status" value="1"/>
</dbReference>
<dbReference type="HAMAP" id="MF_02087">
    <property type="entry name" value="PLP_homeostasis"/>
    <property type="match status" value="1"/>
</dbReference>
<organism evidence="5 6">
    <name type="scientific">Parendozoicomonas callyspongiae</name>
    <dbReference type="NCBI Taxonomy" id="2942213"/>
    <lineage>
        <taxon>Bacteria</taxon>
        <taxon>Pseudomonadati</taxon>
        <taxon>Pseudomonadota</taxon>
        <taxon>Gammaproteobacteria</taxon>
        <taxon>Oceanospirillales</taxon>
        <taxon>Endozoicomonadaceae</taxon>
        <taxon>Parendozoicomonas</taxon>
    </lineage>
</organism>
<dbReference type="CDD" id="cd06824">
    <property type="entry name" value="PLPDE_III_Yggs_like"/>
    <property type="match status" value="1"/>
</dbReference>
<sequence length="235" mass="26377">MTSIQKRFQDTLNSIHTAAENCGRHGEVKLLAVSKTKPSEMIREAWQCGQRDFGENYVQEGVNKVNELKDLEGIVWHFIGPLQSNKTRLVTEHFDWMHSVDRVKIAHRLSDQRPADMAPLQICLQVNIDSQPTKSGFKPEEVSKAVEEIIKIPGVEVRGLMAIPAPSEDLEEQRKPFKAMKALLTQLQTENPQLKLDTLSMGMTGDMIAAIEEGATIVRIGTALFGARDYSQPRK</sequence>
<dbReference type="PIRSF" id="PIRSF004848">
    <property type="entry name" value="YBL036c_PLPDEIII"/>
    <property type="match status" value="1"/>
</dbReference>
<dbReference type="EMBL" id="JAMFLX010000001">
    <property type="protein sequence ID" value="MCL6268457.1"/>
    <property type="molecule type" value="Genomic_DNA"/>
</dbReference>
<protein>
    <recommendedName>
        <fullName evidence="2">Pyridoxal phosphate homeostasis protein</fullName>
        <shortName evidence="2">PLP homeostasis protein</shortName>
    </recommendedName>
</protein>
<dbReference type="Gene3D" id="3.20.20.10">
    <property type="entry name" value="Alanine racemase"/>
    <property type="match status" value="1"/>
</dbReference>